<gene>
    <name evidence="1" type="ORF">NBRC111894_3027</name>
</gene>
<dbReference type="SUPFAM" id="SSF56712">
    <property type="entry name" value="Prokaryotic type I DNA topoisomerase"/>
    <property type="match status" value="1"/>
</dbReference>
<sequence length="47" mass="4940">MTKALVLAEKPSVGREIARVLGCKKPNGIISKAIIISLLGHSVISLN</sequence>
<organism evidence="1 2">
    <name type="scientific">Sporolactobacillus inulinus</name>
    <dbReference type="NCBI Taxonomy" id="2078"/>
    <lineage>
        <taxon>Bacteria</taxon>
        <taxon>Bacillati</taxon>
        <taxon>Bacillota</taxon>
        <taxon>Bacilli</taxon>
        <taxon>Bacillales</taxon>
        <taxon>Sporolactobacillaceae</taxon>
        <taxon>Sporolactobacillus</taxon>
    </lineage>
</organism>
<dbReference type="Gene3D" id="3.40.50.140">
    <property type="match status" value="1"/>
</dbReference>
<proteinExistence type="predicted"/>
<evidence type="ECO:0000313" key="1">
    <source>
        <dbReference type="EMBL" id="GAY77473.1"/>
    </source>
</evidence>
<protein>
    <submittedName>
        <fullName evidence="1">DNA topoisomerase III</fullName>
        <ecNumber evidence="1">5.99.1.2</ecNumber>
    </submittedName>
</protein>
<name>A0A4Y1ZEQ7_9BACL</name>
<evidence type="ECO:0000313" key="2">
    <source>
        <dbReference type="Proteomes" id="UP000319716"/>
    </source>
</evidence>
<dbReference type="AlphaFoldDB" id="A0A4Y1ZEQ7"/>
<dbReference type="EC" id="5.99.1.2" evidence="1"/>
<keyword evidence="1" id="KW-0413">Isomerase</keyword>
<dbReference type="InterPro" id="IPR023405">
    <property type="entry name" value="Topo_IA_core_domain"/>
</dbReference>
<dbReference type="Proteomes" id="UP000319716">
    <property type="component" value="Unassembled WGS sequence"/>
</dbReference>
<accession>A0A4Y1ZEQ7</accession>
<dbReference type="EMBL" id="BEXB01000027">
    <property type="protein sequence ID" value="GAY77473.1"/>
    <property type="molecule type" value="Genomic_DNA"/>
</dbReference>
<dbReference type="GO" id="GO:0016853">
    <property type="term" value="F:isomerase activity"/>
    <property type="evidence" value="ECO:0007669"/>
    <property type="project" value="UniProtKB-KW"/>
</dbReference>
<comment type="caution">
    <text evidence="1">The sequence shown here is derived from an EMBL/GenBank/DDBJ whole genome shotgun (WGS) entry which is preliminary data.</text>
</comment>
<reference evidence="1 2" key="1">
    <citation type="submission" date="2017-11" db="EMBL/GenBank/DDBJ databases">
        <title>Draft Genome Sequence of Sporolactobacillus inulinus NBRC 111894 Isolated from Koso, a Japanese Sugar-Vegetable Fermented Beverage.</title>
        <authorList>
            <person name="Chiou T.Y."/>
            <person name="Oshima K."/>
            <person name="Suda W."/>
            <person name="Hattori M."/>
            <person name="Takahashi T."/>
        </authorList>
    </citation>
    <scope>NUCLEOTIDE SEQUENCE [LARGE SCALE GENOMIC DNA]</scope>
    <source>
        <strain evidence="1 2">NBRC111894</strain>
    </source>
</reference>